<evidence type="ECO:0000313" key="2">
    <source>
        <dbReference type="Proteomes" id="UP000694580"/>
    </source>
</evidence>
<dbReference type="AlphaFoldDB" id="A0AAY4ANX6"/>
<proteinExistence type="predicted"/>
<reference evidence="1" key="2">
    <citation type="submission" date="2025-08" db="UniProtKB">
        <authorList>
            <consortium name="Ensembl"/>
        </authorList>
    </citation>
    <scope>IDENTIFICATION</scope>
</reference>
<dbReference type="Ensembl" id="ENSDCDT00010011042.1">
    <property type="protein sequence ID" value="ENSDCDP00010010537.1"/>
    <property type="gene ID" value="ENSDCDG00010004673.1"/>
</dbReference>
<evidence type="ECO:0000313" key="1">
    <source>
        <dbReference type="Ensembl" id="ENSDCDP00010010537.1"/>
    </source>
</evidence>
<accession>A0AAY4ANX6</accession>
<dbReference type="PANTHER" id="PTHR33504:SF2">
    <property type="entry name" value="PROTEIN MFI"/>
    <property type="match status" value="1"/>
</dbReference>
<protein>
    <submittedName>
        <fullName evidence="1">Uncharacterized protein</fullName>
    </submittedName>
</protein>
<gene>
    <name evidence="1" type="primary">c2h11orf65</name>
</gene>
<reference evidence="1" key="3">
    <citation type="submission" date="2025-09" db="UniProtKB">
        <authorList>
            <consortium name="Ensembl"/>
        </authorList>
    </citation>
    <scope>IDENTIFICATION</scope>
</reference>
<keyword evidence="2" id="KW-1185">Reference proteome</keyword>
<dbReference type="Proteomes" id="UP000694580">
    <property type="component" value="Chromosome 2"/>
</dbReference>
<dbReference type="GeneTree" id="ENSGT00940000166463"/>
<reference evidence="1 2" key="1">
    <citation type="submission" date="2020-06" db="EMBL/GenBank/DDBJ databases">
        <authorList>
            <consortium name="Wellcome Sanger Institute Data Sharing"/>
        </authorList>
    </citation>
    <scope>NUCLEOTIDE SEQUENCE [LARGE SCALE GENOMIC DNA]</scope>
</reference>
<name>A0AAY4ANX6_9TELE</name>
<dbReference type="PANTHER" id="PTHR33504">
    <property type="entry name" value="NADH DEHYDROGENASE (UBIQUINONE) 1 BETA SUBCOMPLEX, 4"/>
    <property type="match status" value="1"/>
</dbReference>
<sequence>MEHHHRAARIIQRCWRRYVHTQVFKYFKSLVTFHKMGDPRLLLKNINPRETEIMDAASGIYVRFRLGGVSFPPNIYYKIFTHRPVVDLGASSPRDYAHEATKLPVPGQVHGHCPVAWDDRSGWYQRVENNGWRLLAGRMSLLGDPIIQETNGKRFEFNYATVQRRQDVERKKKQRKLAWLKKMYEEGILHSARPREKSAHGMMNTVEQEGPNHNAEWEEEELLKWTTALDFDEYVNRWKDLGTSHSSDFFTDKVLDLSKHSPCESSQPSHVQDIQSVT</sequence>
<organism evidence="1 2">
    <name type="scientific">Denticeps clupeoides</name>
    <name type="common">denticle herring</name>
    <dbReference type="NCBI Taxonomy" id="299321"/>
    <lineage>
        <taxon>Eukaryota</taxon>
        <taxon>Metazoa</taxon>
        <taxon>Chordata</taxon>
        <taxon>Craniata</taxon>
        <taxon>Vertebrata</taxon>
        <taxon>Euteleostomi</taxon>
        <taxon>Actinopterygii</taxon>
        <taxon>Neopterygii</taxon>
        <taxon>Teleostei</taxon>
        <taxon>Clupei</taxon>
        <taxon>Clupeiformes</taxon>
        <taxon>Denticipitoidei</taxon>
        <taxon>Denticipitidae</taxon>
        <taxon>Denticeps</taxon>
    </lineage>
</organism>